<evidence type="ECO:0000256" key="1">
    <source>
        <dbReference type="ARBA" id="ARBA00022884"/>
    </source>
</evidence>
<comment type="caution">
    <text evidence="4">The sequence shown here is derived from an EMBL/GenBank/DDBJ whole genome shotgun (WGS) entry which is preliminary data.</text>
</comment>
<protein>
    <recommendedName>
        <fullName evidence="3">CID domain-containing protein</fullName>
    </recommendedName>
</protein>
<organism evidence="4 5">
    <name type="scientific">Saitoella complicata (strain BCRC 22490 / CBS 7301 / JCM 7358 / NBRC 10748 / NRRL Y-17804)</name>
    <dbReference type="NCBI Taxonomy" id="698492"/>
    <lineage>
        <taxon>Eukaryota</taxon>
        <taxon>Fungi</taxon>
        <taxon>Dikarya</taxon>
        <taxon>Ascomycota</taxon>
        <taxon>Taphrinomycotina</taxon>
        <taxon>Taphrinomycotina incertae sedis</taxon>
        <taxon>Saitoella</taxon>
    </lineage>
</organism>
<feature type="region of interest" description="Disordered" evidence="2">
    <location>
        <begin position="1"/>
        <end position="26"/>
    </location>
</feature>
<dbReference type="PANTHER" id="PTHR23140:SF0">
    <property type="entry name" value="U2 SNRNP-ASSOCIATED SURP MOTIF-CONTAINING PROTEIN"/>
    <property type="match status" value="1"/>
</dbReference>
<feature type="compositionally biased region" description="Pro residues" evidence="2">
    <location>
        <begin position="1"/>
        <end position="10"/>
    </location>
</feature>
<reference evidence="4 5" key="2">
    <citation type="journal article" date="2014" name="J. Gen. Appl. Microbiol.">
        <title>The early diverging ascomycetous budding yeast Saitoella complicata has three histone deacetylases belonging to the Clr6, Hos2, and Rpd3 lineages.</title>
        <authorList>
            <person name="Nishida H."/>
            <person name="Matsumoto T."/>
            <person name="Kondo S."/>
            <person name="Hamamoto M."/>
            <person name="Yoshikawa H."/>
        </authorList>
    </citation>
    <scope>NUCLEOTIDE SEQUENCE [LARGE SCALE GENOMIC DNA]</scope>
    <source>
        <strain evidence="4 5">NRRL Y-17804</strain>
    </source>
</reference>
<dbReference type="AlphaFoldDB" id="A0A0E9NDY8"/>
<dbReference type="InterPro" id="IPR000061">
    <property type="entry name" value="Surp"/>
</dbReference>
<accession>A0A0E9NDY8</accession>
<proteinExistence type="predicted"/>
<name>A0A0E9NDY8_SAICN</name>
<sequence>MSNPPRPPIPSSTSTNPQLPPAPVIPNTKVNLFQYGAPAKLSAFEKAQKEAEEKKRRDEEEARAVYDDFVKSFEGDQRGGQEFVGQAPVGLRGGKRHFAPAAAAGRLSGHGQQDNIPQGKKRNLDTFLEELKRGHDTRDKHQKRIPPHMHGHTPGTATPDSRSNVVTEHVLVVANLPPNMSEMALRAILANEVEEDVKITLGGSSLGTNVRESMEAELKFGTAKAISAVRKLLEGYYLGQGYFAQPLSTTPTATQDTEESYYGAKGAEVESALQFRPPPTTIGGGAGAFTRVPPPPTNRPSTAPGKLEIRVEKPRDIKVRRRIHSVVENVLKYGPEFESLLMHRERENIEYAWLWPVSPLVHSEAGDLHRYYRWKVWSALSHQAVDHAPKPIFANGTPWRPPPPLVENDTEDEDEADQDQATIATSRTGILGPRARRRLVWLVRRLDVSRRGTIAAAMAYCLGRADAAEEVVEVLCAACRSTKASPGVLLARLFLVSDILHNSSTPIKDAWRYRAAFEESLGRVFGYLGDVYRGFEGGRIKAKTWEERVLGVVGVWEGWMMFSAGVLGGFRGWLRGEVGEGEREAATGAGEREVAEGVDGKEGEVKVKQGGWKTVGGASVPHSIAAVPTQSSTGNVNVDGDESIDVDGGPMNTADIDIDGAPLYLDDDDDIDDIDGVPLDLDVDDDEELDVDGQPMSISDEPAEPTPTFAPIPVPVPAPTPTLSLGGLKPGGIKLGLGGKAGVKMQLGGISRVKKVKAPSGGGVGGMFGDREDGE</sequence>
<dbReference type="SUPFAM" id="SSF109905">
    <property type="entry name" value="Surp module (SWAP domain)"/>
    <property type="match status" value="1"/>
</dbReference>
<feature type="compositionally biased region" description="Basic residues" evidence="2">
    <location>
        <begin position="140"/>
        <end position="151"/>
    </location>
</feature>
<dbReference type="RefSeq" id="XP_019021064.1">
    <property type="nucleotide sequence ID" value="XM_019166031.1"/>
</dbReference>
<feature type="region of interest" description="Disordered" evidence="2">
    <location>
        <begin position="392"/>
        <end position="425"/>
    </location>
</feature>
<dbReference type="SMART" id="SM00582">
    <property type="entry name" value="RPR"/>
    <property type="match status" value="1"/>
</dbReference>
<dbReference type="InterPro" id="IPR006569">
    <property type="entry name" value="CID_dom"/>
</dbReference>
<feature type="domain" description="CID" evidence="3">
    <location>
        <begin position="431"/>
        <end position="578"/>
    </location>
</feature>
<dbReference type="OrthoDB" id="377209at2759"/>
<dbReference type="PROSITE" id="PS51391">
    <property type="entry name" value="CID"/>
    <property type="match status" value="1"/>
</dbReference>
<dbReference type="OMA" id="VWYRWKL"/>
<dbReference type="Gene3D" id="1.10.10.790">
    <property type="entry name" value="Surp module"/>
    <property type="match status" value="1"/>
</dbReference>
<dbReference type="SMART" id="SM00648">
    <property type="entry name" value="SWAP"/>
    <property type="match status" value="1"/>
</dbReference>
<evidence type="ECO:0000256" key="2">
    <source>
        <dbReference type="SAM" id="MobiDB-lite"/>
    </source>
</evidence>
<dbReference type="InterPro" id="IPR051485">
    <property type="entry name" value="SR-CTD_assoc_factor"/>
</dbReference>
<dbReference type="InterPro" id="IPR008942">
    <property type="entry name" value="ENTH_VHS"/>
</dbReference>
<dbReference type="Proteomes" id="UP000033140">
    <property type="component" value="Unassembled WGS sequence"/>
</dbReference>
<dbReference type="GO" id="GO:0003723">
    <property type="term" value="F:RNA binding"/>
    <property type="evidence" value="ECO:0007669"/>
    <property type="project" value="UniProtKB-KW"/>
</dbReference>
<dbReference type="GO" id="GO:0005634">
    <property type="term" value="C:nucleus"/>
    <property type="evidence" value="ECO:0007669"/>
    <property type="project" value="TreeGrafter"/>
</dbReference>
<dbReference type="PANTHER" id="PTHR23140">
    <property type="entry name" value="RNA PROCESSING PROTEIN LD23810P"/>
    <property type="match status" value="1"/>
</dbReference>
<keyword evidence="1" id="KW-0694">RNA-binding</keyword>
<dbReference type="Pfam" id="PF01805">
    <property type="entry name" value="Surp"/>
    <property type="match status" value="1"/>
</dbReference>
<dbReference type="InterPro" id="IPR035967">
    <property type="entry name" value="SWAP/Surp_sf"/>
</dbReference>
<evidence type="ECO:0000313" key="4">
    <source>
        <dbReference type="EMBL" id="GAO47625.1"/>
    </source>
</evidence>
<feature type="region of interest" description="Disordered" evidence="2">
    <location>
        <begin position="754"/>
        <end position="775"/>
    </location>
</feature>
<evidence type="ECO:0000313" key="5">
    <source>
        <dbReference type="Proteomes" id="UP000033140"/>
    </source>
</evidence>
<dbReference type="EMBL" id="BACD03000010">
    <property type="protein sequence ID" value="GAO47625.1"/>
    <property type="molecule type" value="Genomic_DNA"/>
</dbReference>
<feature type="region of interest" description="Disordered" evidence="2">
    <location>
        <begin position="44"/>
        <end position="63"/>
    </location>
</feature>
<feature type="compositionally biased region" description="Basic and acidic residues" evidence="2">
    <location>
        <begin position="46"/>
        <end position="63"/>
    </location>
</feature>
<reference evidence="4 5" key="1">
    <citation type="journal article" date="2011" name="J. Gen. Appl. Microbiol.">
        <title>Draft genome sequencing of the enigmatic yeast Saitoella complicata.</title>
        <authorList>
            <person name="Nishida H."/>
            <person name="Hamamoto M."/>
            <person name="Sugiyama J."/>
        </authorList>
    </citation>
    <scope>NUCLEOTIDE SEQUENCE [LARGE SCALE GENOMIC DNA]</scope>
    <source>
        <strain evidence="4 5">NRRL Y-17804</strain>
    </source>
</reference>
<feature type="compositionally biased region" description="Acidic residues" evidence="2">
    <location>
        <begin position="408"/>
        <end position="418"/>
    </location>
</feature>
<dbReference type="GO" id="GO:0006396">
    <property type="term" value="P:RNA processing"/>
    <property type="evidence" value="ECO:0007669"/>
    <property type="project" value="InterPro"/>
</dbReference>
<evidence type="ECO:0000259" key="3">
    <source>
        <dbReference type="PROSITE" id="PS51391"/>
    </source>
</evidence>
<dbReference type="STRING" id="698492.A0A0E9NDY8"/>
<feature type="region of interest" description="Disordered" evidence="2">
    <location>
        <begin position="134"/>
        <end position="162"/>
    </location>
</feature>
<reference evidence="4 5" key="3">
    <citation type="journal article" date="2015" name="Genome Announc.">
        <title>Draft Genome Sequence of the Archiascomycetous Yeast Saitoella complicata.</title>
        <authorList>
            <person name="Yamauchi K."/>
            <person name="Kondo S."/>
            <person name="Hamamoto M."/>
            <person name="Takahashi Y."/>
            <person name="Ogura Y."/>
            <person name="Hayashi T."/>
            <person name="Nishida H."/>
        </authorList>
    </citation>
    <scope>NUCLEOTIDE SEQUENCE [LARGE SCALE GENOMIC DNA]</scope>
    <source>
        <strain evidence="4 5">NRRL Y-17804</strain>
    </source>
</reference>
<gene>
    <name evidence="4" type="ORF">G7K_1825-t1</name>
</gene>
<keyword evidence="5" id="KW-1185">Reference proteome</keyword>
<dbReference type="Gene3D" id="1.25.40.90">
    <property type="match status" value="1"/>
</dbReference>